<feature type="domain" description="Alpha 1,4-glycosyltransferase" evidence="3">
    <location>
        <begin position="249"/>
        <end position="365"/>
    </location>
</feature>
<evidence type="ECO:0000256" key="2">
    <source>
        <dbReference type="SAM" id="SignalP"/>
    </source>
</evidence>
<sequence length="376" mass="43230">MNGIGSRSISKVVLLAIALLAALMNIFAIEKVVQPNLKGNTDDNDPIPTDDDGVKVKDNPTRHKDTTSGDDHGTLPSNIEDATHKNQERQKIDSDPQILFHFIVTTSPESFNWRNMKALEAVYFHHPNAEVIIHSRTIPSQHSMFDRFRDSNYNMRIQNYSFEKILRGSTFLNKTKIASFLDVLDERRKRKFWYSHETDLIRLLLLEQHGGIYIDTDIHFIRPIPSNFINILGFQGRGNDKVNGAVMMFEKHNLFIQECLDDAITIASGNYDKRLWEIFGPDLLTRHWNALKNQTNIVRAVSSSVFYPYGLYKTKKCFVTPKDEDNPIREETIAVHLNNGITKDYNFTVIGTVCDDIFKNNCIFCDFNHTIDKSPF</sequence>
<evidence type="ECO:0000313" key="5">
    <source>
        <dbReference type="Proteomes" id="UP001054902"/>
    </source>
</evidence>
<feature type="signal peptide" evidence="2">
    <location>
        <begin position="1"/>
        <end position="28"/>
    </location>
</feature>
<dbReference type="InterPro" id="IPR029044">
    <property type="entry name" value="Nucleotide-diphossugar_trans"/>
</dbReference>
<dbReference type="Proteomes" id="UP001054902">
    <property type="component" value="Unassembled WGS sequence"/>
</dbReference>
<dbReference type="InterPro" id="IPR044789">
    <property type="entry name" value="Put_A1-4-GlycosylTfrase_plant"/>
</dbReference>
<gene>
    <name evidence="4" type="ORF">CTEN210_13159</name>
</gene>
<reference evidence="4 5" key="1">
    <citation type="journal article" date="2021" name="Sci. Rep.">
        <title>The genome of the diatom Chaetoceros tenuissimus carries an ancient integrated fragment of an extant virus.</title>
        <authorList>
            <person name="Hongo Y."/>
            <person name="Kimura K."/>
            <person name="Takaki Y."/>
            <person name="Yoshida Y."/>
            <person name="Baba S."/>
            <person name="Kobayashi G."/>
            <person name="Nagasaki K."/>
            <person name="Hano T."/>
            <person name="Tomaru Y."/>
        </authorList>
    </citation>
    <scope>NUCLEOTIDE SEQUENCE [LARGE SCALE GENOMIC DNA]</scope>
    <source>
        <strain evidence="4 5">NIES-3715</strain>
    </source>
</reference>
<dbReference type="EMBL" id="BLLK01000055">
    <property type="protein sequence ID" value="GFH56683.1"/>
    <property type="molecule type" value="Genomic_DNA"/>
</dbReference>
<dbReference type="Pfam" id="PF04488">
    <property type="entry name" value="Gly_transf_sug"/>
    <property type="match status" value="1"/>
</dbReference>
<keyword evidence="2" id="KW-0732">Signal</keyword>
<comment type="caution">
    <text evidence="4">The sequence shown here is derived from an EMBL/GenBank/DDBJ whole genome shotgun (WGS) entry which is preliminary data.</text>
</comment>
<dbReference type="PANTHER" id="PTHR47213:SF1">
    <property type="entry name" value="OS07G0567300 PROTEIN"/>
    <property type="match status" value="1"/>
</dbReference>
<evidence type="ECO:0000259" key="3">
    <source>
        <dbReference type="Pfam" id="PF04572"/>
    </source>
</evidence>
<keyword evidence="5" id="KW-1185">Reference proteome</keyword>
<feature type="compositionally biased region" description="Basic and acidic residues" evidence="1">
    <location>
        <begin position="52"/>
        <end position="73"/>
    </location>
</feature>
<dbReference type="PANTHER" id="PTHR47213">
    <property type="entry name" value="OS07G0567300 PROTEIN"/>
    <property type="match status" value="1"/>
</dbReference>
<feature type="compositionally biased region" description="Basic and acidic residues" evidence="1">
    <location>
        <begin position="81"/>
        <end position="90"/>
    </location>
</feature>
<feature type="chain" id="PRO_5042279817" description="Alpha 1,4-glycosyltransferase domain-containing protein" evidence="2">
    <location>
        <begin position="29"/>
        <end position="376"/>
    </location>
</feature>
<proteinExistence type="predicted"/>
<feature type="compositionally biased region" description="Acidic residues" evidence="1">
    <location>
        <begin position="42"/>
        <end position="51"/>
    </location>
</feature>
<dbReference type="AlphaFoldDB" id="A0AAD3D2W2"/>
<organism evidence="4 5">
    <name type="scientific">Chaetoceros tenuissimus</name>
    <dbReference type="NCBI Taxonomy" id="426638"/>
    <lineage>
        <taxon>Eukaryota</taxon>
        <taxon>Sar</taxon>
        <taxon>Stramenopiles</taxon>
        <taxon>Ochrophyta</taxon>
        <taxon>Bacillariophyta</taxon>
        <taxon>Coscinodiscophyceae</taxon>
        <taxon>Chaetocerotophycidae</taxon>
        <taxon>Chaetocerotales</taxon>
        <taxon>Chaetocerotaceae</taxon>
        <taxon>Chaetoceros</taxon>
    </lineage>
</organism>
<dbReference type="InterPro" id="IPR007652">
    <property type="entry name" value="A1-4-GlycosylTfrase_dom"/>
</dbReference>
<protein>
    <recommendedName>
        <fullName evidence="3">Alpha 1,4-glycosyltransferase domain-containing protein</fullName>
    </recommendedName>
</protein>
<evidence type="ECO:0000313" key="4">
    <source>
        <dbReference type="EMBL" id="GFH56683.1"/>
    </source>
</evidence>
<dbReference type="InterPro" id="IPR007577">
    <property type="entry name" value="GlycoTrfase_DXD_sugar-bd_CS"/>
</dbReference>
<feature type="region of interest" description="Disordered" evidence="1">
    <location>
        <begin position="37"/>
        <end position="90"/>
    </location>
</feature>
<dbReference type="Pfam" id="PF04572">
    <property type="entry name" value="Gb3_synth"/>
    <property type="match status" value="1"/>
</dbReference>
<name>A0AAD3D2W2_9STRA</name>
<dbReference type="Gene3D" id="3.90.550.20">
    <property type="match status" value="1"/>
</dbReference>
<accession>A0AAD3D2W2</accession>
<evidence type="ECO:0000256" key="1">
    <source>
        <dbReference type="SAM" id="MobiDB-lite"/>
    </source>
</evidence>
<dbReference type="SUPFAM" id="SSF53448">
    <property type="entry name" value="Nucleotide-diphospho-sugar transferases"/>
    <property type="match status" value="1"/>
</dbReference>